<feature type="transmembrane region" description="Helical" evidence="1">
    <location>
        <begin position="169"/>
        <end position="190"/>
    </location>
</feature>
<feature type="transmembrane region" description="Helical" evidence="1">
    <location>
        <begin position="296"/>
        <end position="316"/>
    </location>
</feature>
<dbReference type="Pfam" id="PF18943">
    <property type="entry name" value="DUF5690"/>
    <property type="match status" value="1"/>
</dbReference>
<keyword evidence="1" id="KW-0812">Transmembrane</keyword>
<dbReference type="Proteomes" id="UP000199462">
    <property type="component" value="Unassembled WGS sequence"/>
</dbReference>
<evidence type="ECO:0008006" key="4">
    <source>
        <dbReference type="Google" id="ProtNLM"/>
    </source>
</evidence>
<feature type="transmembrane region" description="Helical" evidence="1">
    <location>
        <begin position="322"/>
        <end position="342"/>
    </location>
</feature>
<dbReference type="SUPFAM" id="SSF103473">
    <property type="entry name" value="MFS general substrate transporter"/>
    <property type="match status" value="1"/>
</dbReference>
<feature type="transmembrane region" description="Helical" evidence="1">
    <location>
        <begin position="109"/>
        <end position="129"/>
    </location>
</feature>
<organism evidence="2 3">
    <name type="scientific">Maribacter stanieri</name>
    <dbReference type="NCBI Taxonomy" id="440514"/>
    <lineage>
        <taxon>Bacteria</taxon>
        <taxon>Pseudomonadati</taxon>
        <taxon>Bacteroidota</taxon>
        <taxon>Flavobacteriia</taxon>
        <taxon>Flavobacteriales</taxon>
        <taxon>Flavobacteriaceae</taxon>
        <taxon>Maribacter</taxon>
    </lineage>
</organism>
<reference evidence="3" key="1">
    <citation type="submission" date="2016-10" db="EMBL/GenBank/DDBJ databases">
        <authorList>
            <person name="Varghese N."/>
            <person name="Submissions S."/>
        </authorList>
    </citation>
    <scope>NUCLEOTIDE SEQUENCE [LARGE SCALE GENOMIC DNA]</scope>
    <source>
        <strain evidence="3">DSM 19891</strain>
    </source>
</reference>
<accession>A0A1I6IE02</accession>
<feature type="transmembrane region" description="Helical" evidence="1">
    <location>
        <begin position="12"/>
        <end position="32"/>
    </location>
</feature>
<feature type="transmembrane region" description="Helical" evidence="1">
    <location>
        <begin position="218"/>
        <end position="240"/>
    </location>
</feature>
<dbReference type="InterPro" id="IPR043745">
    <property type="entry name" value="DUF5690"/>
</dbReference>
<evidence type="ECO:0000313" key="3">
    <source>
        <dbReference type="Proteomes" id="UP000199462"/>
    </source>
</evidence>
<gene>
    <name evidence="2" type="ORF">SAMN04488010_1556</name>
</gene>
<dbReference type="InterPro" id="IPR036259">
    <property type="entry name" value="MFS_trans_sf"/>
</dbReference>
<dbReference type="AlphaFoldDB" id="A0A1I6IE02"/>
<proteinExistence type="predicted"/>
<keyword evidence="1" id="KW-0472">Membrane</keyword>
<evidence type="ECO:0000313" key="2">
    <source>
        <dbReference type="EMBL" id="SFR64995.1"/>
    </source>
</evidence>
<feature type="transmembrane region" description="Helical" evidence="1">
    <location>
        <begin position="82"/>
        <end position="103"/>
    </location>
</feature>
<dbReference type="RefSeq" id="WP_091902521.1">
    <property type="nucleotide sequence ID" value="NZ_FOYX01000001.1"/>
</dbReference>
<protein>
    <recommendedName>
        <fullName evidence="4">Sugar phosphate permease</fullName>
    </recommendedName>
</protein>
<feature type="transmembrane region" description="Helical" evidence="1">
    <location>
        <begin position="136"/>
        <end position="157"/>
    </location>
</feature>
<feature type="transmembrane region" description="Helical" evidence="1">
    <location>
        <begin position="260"/>
        <end position="284"/>
    </location>
</feature>
<keyword evidence="1" id="KW-1133">Transmembrane helix</keyword>
<feature type="transmembrane region" description="Helical" evidence="1">
    <location>
        <begin position="52"/>
        <end position="70"/>
    </location>
</feature>
<keyword evidence="3" id="KW-1185">Reference proteome</keyword>
<dbReference type="STRING" id="440514.SAMN04488010_1556"/>
<name>A0A1I6IE02_9FLAO</name>
<feature type="transmembrane region" description="Helical" evidence="1">
    <location>
        <begin position="354"/>
        <end position="375"/>
    </location>
</feature>
<dbReference type="EMBL" id="FOYX01000001">
    <property type="protein sequence ID" value="SFR64995.1"/>
    <property type="molecule type" value="Genomic_DNA"/>
</dbReference>
<evidence type="ECO:0000256" key="1">
    <source>
        <dbReference type="SAM" id="Phobius"/>
    </source>
</evidence>
<sequence>MRLLKISKLNTTVLLNGALASFGLYFCMYAFRKPFSVATFENQLLFGVDYKIMLILAQVVGYMLSKFIGIRVVSGLKSKHRVAYLTGMILFAELTLILFGFVPRPYNCILFFFNGLSLGMIWGITFSYLEGRKMTEILSIILCSSFIVSSGAVKSVGLWLMTTYGISEFWMPAATGGLFLLPFFICLYFLKKLPAPTDEDIQLRKKRKPMSAADRKRVLIRFSFPIIILVIFYTALTSLRDFRDNFSRELWDSVGYAGDASIYTLSELPIAFSVLIILGLFGVIKNNFKAFIGFHFLLISASILVGVSTFLFQQGAISPVNWMVLIGFGLYACYVPFNCIFFDRMIATFKIEGNAGYLIYIADSFGYLGSMAVLLYKNFGQSNSSWIQFFMGSTYLIAIMGVAISIISMAYFQKKYKRTQIEFEIKIPMING</sequence>
<feature type="transmembrane region" description="Helical" evidence="1">
    <location>
        <begin position="387"/>
        <end position="412"/>
    </location>
</feature>